<dbReference type="Pfam" id="PF13621">
    <property type="entry name" value="Cupin_8"/>
    <property type="match status" value="1"/>
</dbReference>
<evidence type="ECO:0000256" key="1">
    <source>
        <dbReference type="SAM" id="MobiDB-lite"/>
    </source>
</evidence>
<accession>A0A9P4QX40</accession>
<evidence type="ECO:0000259" key="2">
    <source>
        <dbReference type="PROSITE" id="PS51184"/>
    </source>
</evidence>
<reference evidence="3" key="1">
    <citation type="journal article" date="2020" name="Stud. Mycol.">
        <title>101 Dothideomycetes genomes: a test case for predicting lifestyles and emergence of pathogens.</title>
        <authorList>
            <person name="Haridas S."/>
            <person name="Albert R."/>
            <person name="Binder M."/>
            <person name="Bloem J."/>
            <person name="Labutti K."/>
            <person name="Salamov A."/>
            <person name="Andreopoulos B."/>
            <person name="Baker S."/>
            <person name="Barry K."/>
            <person name="Bills G."/>
            <person name="Bluhm B."/>
            <person name="Cannon C."/>
            <person name="Castanera R."/>
            <person name="Culley D."/>
            <person name="Daum C."/>
            <person name="Ezra D."/>
            <person name="Gonzalez J."/>
            <person name="Henrissat B."/>
            <person name="Kuo A."/>
            <person name="Liang C."/>
            <person name="Lipzen A."/>
            <person name="Lutzoni F."/>
            <person name="Magnuson J."/>
            <person name="Mondo S."/>
            <person name="Nolan M."/>
            <person name="Ohm R."/>
            <person name="Pangilinan J."/>
            <person name="Park H.-J."/>
            <person name="Ramirez L."/>
            <person name="Alfaro M."/>
            <person name="Sun H."/>
            <person name="Tritt A."/>
            <person name="Yoshinaga Y."/>
            <person name="Zwiers L.-H."/>
            <person name="Turgeon B."/>
            <person name="Goodwin S."/>
            <person name="Spatafora J."/>
            <person name="Crous P."/>
            <person name="Grigoriev I."/>
        </authorList>
    </citation>
    <scope>NUCLEOTIDE SEQUENCE</scope>
    <source>
        <strain evidence="3">CBS 125425</strain>
    </source>
</reference>
<name>A0A9P4QX40_9PLEO</name>
<feature type="compositionally biased region" description="Basic and acidic residues" evidence="1">
    <location>
        <begin position="425"/>
        <end position="435"/>
    </location>
</feature>
<feature type="region of interest" description="Disordered" evidence="1">
    <location>
        <begin position="143"/>
        <end position="196"/>
    </location>
</feature>
<dbReference type="AlphaFoldDB" id="A0A9P4QX40"/>
<dbReference type="SUPFAM" id="SSF51197">
    <property type="entry name" value="Clavaminate synthase-like"/>
    <property type="match status" value="1"/>
</dbReference>
<protein>
    <submittedName>
        <fullName evidence="3">Clavaminate synthase-like protein</fullName>
    </submittedName>
</protein>
<dbReference type="PANTHER" id="PTHR12461:SF101">
    <property type="entry name" value="TRNA WYBUTOSINE-SYNTHESIZING PROTEIN 4"/>
    <property type="match status" value="1"/>
</dbReference>
<evidence type="ECO:0000313" key="4">
    <source>
        <dbReference type="Proteomes" id="UP000799444"/>
    </source>
</evidence>
<sequence>MTAATAPPTLREILELTREQLITAQDDDPIAECGFAPLSILQSHPQTVLRFAYQKLYHVPYKEVKDCWRRLYMDAALWNAMIVLERHLKLGSKITLSVGQGHDDWITQIVEILDKAMITVGSMRREELVQLWFEALGHAIKEQEQSESTNAARPSKRRKLSDDDDSGILDESIRNNTPSADSPPEDPLIPSTFPTTITHPPTLHPSHLIPRLHAPSFTSFAHKLSHPSTHTPAILTSTLTHWPALTTRPWTSPGYLLTHTLSGRRLIPIELGSTYTSPTWTQLLLPFRTFLHSHLLSPSGAAPGYLAQHALFTHLPTLYPDIVPPDYIHISPHPHLPPNIHLPVQQLQDPVMNVWLGPPGTVSPLHTDPWHNLLAQVFGEKYVRLYGPGESGRMFARGRDERGVDMGNTSEVEMEEFWGVGGGEDPFREGKGGKGEEEEEGVEAKRREFEERFPGFKDAEYVEGVLGPGECLYIPPGWWHYVRSLSVSCSVNFWWN</sequence>
<proteinExistence type="predicted"/>
<dbReference type="EMBL" id="ML996137">
    <property type="protein sequence ID" value="KAF2735302.1"/>
    <property type="molecule type" value="Genomic_DNA"/>
</dbReference>
<dbReference type="Gene3D" id="2.60.120.650">
    <property type="entry name" value="Cupin"/>
    <property type="match status" value="1"/>
</dbReference>
<dbReference type="PROSITE" id="PS51184">
    <property type="entry name" value="JMJC"/>
    <property type="match status" value="1"/>
</dbReference>
<dbReference type="InterPro" id="IPR003347">
    <property type="entry name" value="JmjC_dom"/>
</dbReference>
<gene>
    <name evidence="3" type="ORF">EJ04DRAFT_601164</name>
</gene>
<dbReference type="InterPro" id="IPR041667">
    <property type="entry name" value="Cupin_8"/>
</dbReference>
<comment type="caution">
    <text evidence="3">The sequence shown here is derived from an EMBL/GenBank/DDBJ whole genome shotgun (WGS) entry which is preliminary data.</text>
</comment>
<organism evidence="3 4">
    <name type="scientific">Polyplosphaeria fusca</name>
    <dbReference type="NCBI Taxonomy" id="682080"/>
    <lineage>
        <taxon>Eukaryota</taxon>
        <taxon>Fungi</taxon>
        <taxon>Dikarya</taxon>
        <taxon>Ascomycota</taxon>
        <taxon>Pezizomycotina</taxon>
        <taxon>Dothideomycetes</taxon>
        <taxon>Pleosporomycetidae</taxon>
        <taxon>Pleosporales</taxon>
        <taxon>Tetraplosphaeriaceae</taxon>
        <taxon>Polyplosphaeria</taxon>
    </lineage>
</organism>
<dbReference type="OrthoDB" id="47172at2759"/>
<keyword evidence="4" id="KW-1185">Reference proteome</keyword>
<feature type="region of interest" description="Disordered" evidence="1">
    <location>
        <begin position="419"/>
        <end position="446"/>
    </location>
</feature>
<dbReference type="SMART" id="SM00558">
    <property type="entry name" value="JmjC"/>
    <property type="match status" value="1"/>
</dbReference>
<dbReference type="Proteomes" id="UP000799444">
    <property type="component" value="Unassembled WGS sequence"/>
</dbReference>
<dbReference type="PANTHER" id="PTHR12461">
    <property type="entry name" value="HYPOXIA-INDUCIBLE FACTOR 1 ALPHA INHIBITOR-RELATED"/>
    <property type="match status" value="1"/>
</dbReference>
<evidence type="ECO:0000313" key="3">
    <source>
        <dbReference type="EMBL" id="KAF2735302.1"/>
    </source>
</evidence>
<feature type="domain" description="JmjC" evidence="2">
    <location>
        <begin position="325"/>
        <end position="496"/>
    </location>
</feature>